<keyword evidence="1" id="KW-1133">Transmembrane helix</keyword>
<dbReference type="EMBL" id="AQGV01000015">
    <property type="protein sequence ID" value="MBE0370623.1"/>
    <property type="molecule type" value="Genomic_DNA"/>
</dbReference>
<evidence type="ECO:0000313" key="3">
    <source>
        <dbReference type="Proteomes" id="UP000615755"/>
    </source>
</evidence>
<gene>
    <name evidence="2" type="ORF">PAUR_b0696</name>
</gene>
<reference evidence="2 3" key="1">
    <citation type="submission" date="2015-03" db="EMBL/GenBank/DDBJ databases">
        <title>Genome sequence of Pseudoalteromonas aurantia.</title>
        <authorList>
            <person name="Xie B.-B."/>
            <person name="Rong J.-C."/>
            <person name="Qin Q.-L."/>
            <person name="Zhang Y.-Z."/>
        </authorList>
    </citation>
    <scope>NUCLEOTIDE SEQUENCE [LARGE SCALE GENOMIC DNA]</scope>
    <source>
        <strain evidence="2 3">208</strain>
    </source>
</reference>
<keyword evidence="1" id="KW-0472">Membrane</keyword>
<comment type="caution">
    <text evidence="2">The sequence shown here is derived from an EMBL/GenBank/DDBJ whole genome shotgun (WGS) entry which is preliminary data.</text>
</comment>
<keyword evidence="3" id="KW-1185">Reference proteome</keyword>
<proteinExistence type="predicted"/>
<name>A0ABR9ELM1_9GAMM</name>
<feature type="transmembrane region" description="Helical" evidence="1">
    <location>
        <begin position="166"/>
        <end position="186"/>
    </location>
</feature>
<protein>
    <submittedName>
        <fullName evidence="2">Uncharacterized protein</fullName>
    </submittedName>
</protein>
<keyword evidence="1" id="KW-0812">Transmembrane</keyword>
<evidence type="ECO:0000256" key="1">
    <source>
        <dbReference type="SAM" id="Phobius"/>
    </source>
</evidence>
<organism evidence="2 3">
    <name type="scientific">Pseudoalteromonas aurantia 208</name>
    <dbReference type="NCBI Taxonomy" id="1314867"/>
    <lineage>
        <taxon>Bacteria</taxon>
        <taxon>Pseudomonadati</taxon>
        <taxon>Pseudomonadota</taxon>
        <taxon>Gammaproteobacteria</taxon>
        <taxon>Alteromonadales</taxon>
        <taxon>Pseudoalteromonadaceae</taxon>
        <taxon>Pseudoalteromonas</taxon>
    </lineage>
</organism>
<accession>A0ABR9ELM1</accession>
<evidence type="ECO:0000313" key="2">
    <source>
        <dbReference type="EMBL" id="MBE0370623.1"/>
    </source>
</evidence>
<dbReference type="Proteomes" id="UP000615755">
    <property type="component" value="Unassembled WGS sequence"/>
</dbReference>
<dbReference type="RefSeq" id="WP_192509694.1">
    <property type="nucleotide sequence ID" value="NZ_AQGV01000015.1"/>
</dbReference>
<sequence length="227" mass="25795">MKWFSLFSRKSRETSANTQLCTTLPRYTYFNATGHILFSTHHDPRKPLPSTVQLQFFKAVSLFSAMMKTLSTTPNPATGKPYSAFNYHALSTLINKTGYFVQTSNIELTINHQDLRQNNHPKLFETLLGINVSGQELAFAPAIIHSIEKETLRMSKAEQKKDFKSAYLVFVCECIGGMPLISIQLFSFDSIKQSDVLKQKTCSTKTSKDLAWTLNKESYLYLPDQVM</sequence>